<feature type="transmembrane region" description="Helical" evidence="8">
    <location>
        <begin position="314"/>
        <end position="339"/>
    </location>
</feature>
<comment type="similarity">
    <text evidence="2">Belongs to the autoinducer-2 exporter (AI-2E) (TC 2.A.86) family.</text>
</comment>
<dbReference type="EMBL" id="CP014167">
    <property type="protein sequence ID" value="ANS74310.1"/>
    <property type="molecule type" value="Genomic_DNA"/>
</dbReference>
<evidence type="ECO:0000256" key="4">
    <source>
        <dbReference type="ARBA" id="ARBA00022475"/>
    </source>
</evidence>
<dbReference type="KEGG" id="pyg:AWM70_06700"/>
<evidence type="ECO:0000256" key="7">
    <source>
        <dbReference type="ARBA" id="ARBA00023136"/>
    </source>
</evidence>
<evidence type="ECO:0000256" key="2">
    <source>
        <dbReference type="ARBA" id="ARBA00009773"/>
    </source>
</evidence>
<reference evidence="9 10" key="1">
    <citation type="submission" date="2016-01" db="EMBL/GenBank/DDBJ databases">
        <title>Complete Genome Sequence of Paenibacillus yonginensis DCY84, a novel Plant Growth-Promoting Bacteria with Elicitation of Induced Systemic Resistance.</title>
        <authorList>
            <person name="Kim Y.J."/>
            <person name="Yang D.C."/>
            <person name="Sukweenadhi J."/>
        </authorList>
    </citation>
    <scope>NUCLEOTIDE SEQUENCE [LARGE SCALE GENOMIC DNA]</scope>
    <source>
        <strain evidence="9 10">DCY84</strain>
    </source>
</reference>
<feature type="transmembrane region" description="Helical" evidence="8">
    <location>
        <begin position="5"/>
        <end position="23"/>
    </location>
</feature>
<dbReference type="AlphaFoldDB" id="A0A1B1MYP9"/>
<dbReference type="InterPro" id="IPR002549">
    <property type="entry name" value="AI-2E-like"/>
</dbReference>
<feature type="transmembrane region" description="Helical" evidence="8">
    <location>
        <begin position="29"/>
        <end position="54"/>
    </location>
</feature>
<feature type="transmembrane region" description="Helical" evidence="8">
    <location>
        <begin position="243"/>
        <end position="272"/>
    </location>
</feature>
<keyword evidence="3" id="KW-0813">Transport</keyword>
<dbReference type="PANTHER" id="PTHR21716:SF53">
    <property type="entry name" value="PERMEASE PERM-RELATED"/>
    <property type="match status" value="1"/>
</dbReference>
<gene>
    <name evidence="9" type="ORF">AWM70_06700</name>
</gene>
<sequence>MPQNTFFKASLGIIMVLTMIYLLHKVSFIFNPIVTFVSIMIVPVSVSVFLYYLLRPIVHLLDKRKVHRVASVLVIYLAIGLLLTLFFLVIWPPLRNQIQEFINNVPALINGLTIQMNEIQKSKYFSMFDSDNAQFTSKVTEYLNELLQTISGYLSHFISFLSGFFIVVGTVPIVLYYMLKEDGKISPTLVRIIPSRYRKDAKHVTEEIDNALSGFIAGRIISSFLLGVLSFIGYIIIGLPYPLLLAIICAIFNFIPYFGPLLGAIPCVIVAFTESPSMVLWVIVVVFVAQQIEGNLIAPYVYGRTINIHPLTTVVLILIAGEVGGILGMLLAIPLYMIVKVTIVRIYRIFLADKVEEFVD</sequence>
<name>A0A1B1MYP9_9BACL</name>
<evidence type="ECO:0000256" key="3">
    <source>
        <dbReference type="ARBA" id="ARBA00022448"/>
    </source>
</evidence>
<feature type="transmembrane region" description="Helical" evidence="8">
    <location>
        <begin position="153"/>
        <end position="179"/>
    </location>
</feature>
<feature type="transmembrane region" description="Helical" evidence="8">
    <location>
        <begin position="216"/>
        <end position="237"/>
    </location>
</feature>
<protein>
    <submittedName>
        <fullName evidence="9">Permease</fullName>
    </submittedName>
</protein>
<accession>A0A1B1MYP9</accession>
<comment type="subcellular location">
    <subcellularLocation>
        <location evidence="1">Cell membrane</location>
        <topology evidence="1">Multi-pass membrane protein</topology>
    </subcellularLocation>
</comment>
<evidence type="ECO:0000256" key="6">
    <source>
        <dbReference type="ARBA" id="ARBA00022989"/>
    </source>
</evidence>
<dbReference type="PANTHER" id="PTHR21716">
    <property type="entry name" value="TRANSMEMBRANE PROTEIN"/>
    <property type="match status" value="1"/>
</dbReference>
<proteinExistence type="inferred from homology"/>
<keyword evidence="7 8" id="KW-0472">Membrane</keyword>
<dbReference type="Proteomes" id="UP000092573">
    <property type="component" value="Chromosome"/>
</dbReference>
<dbReference type="Pfam" id="PF01594">
    <property type="entry name" value="AI-2E_transport"/>
    <property type="match status" value="1"/>
</dbReference>
<keyword evidence="4" id="KW-1003">Cell membrane</keyword>
<keyword evidence="10" id="KW-1185">Reference proteome</keyword>
<keyword evidence="6 8" id="KW-1133">Transmembrane helix</keyword>
<evidence type="ECO:0000256" key="5">
    <source>
        <dbReference type="ARBA" id="ARBA00022692"/>
    </source>
</evidence>
<feature type="transmembrane region" description="Helical" evidence="8">
    <location>
        <begin position="66"/>
        <end position="91"/>
    </location>
</feature>
<organism evidence="9 10">
    <name type="scientific">Paenibacillus yonginensis</name>
    <dbReference type="NCBI Taxonomy" id="1462996"/>
    <lineage>
        <taxon>Bacteria</taxon>
        <taxon>Bacillati</taxon>
        <taxon>Bacillota</taxon>
        <taxon>Bacilli</taxon>
        <taxon>Bacillales</taxon>
        <taxon>Paenibacillaceae</taxon>
        <taxon>Paenibacillus</taxon>
    </lineage>
</organism>
<dbReference type="GO" id="GO:0005886">
    <property type="term" value="C:plasma membrane"/>
    <property type="evidence" value="ECO:0007669"/>
    <property type="project" value="UniProtKB-SubCell"/>
</dbReference>
<dbReference type="GO" id="GO:0055085">
    <property type="term" value="P:transmembrane transport"/>
    <property type="evidence" value="ECO:0007669"/>
    <property type="project" value="TreeGrafter"/>
</dbReference>
<dbReference type="RefSeq" id="WP_068694901.1">
    <property type="nucleotide sequence ID" value="NZ_CP014167.1"/>
</dbReference>
<keyword evidence="5 8" id="KW-0812">Transmembrane</keyword>
<feature type="transmembrane region" description="Helical" evidence="8">
    <location>
        <begin position="279"/>
        <end position="302"/>
    </location>
</feature>
<evidence type="ECO:0000313" key="9">
    <source>
        <dbReference type="EMBL" id="ANS74310.1"/>
    </source>
</evidence>
<dbReference type="STRING" id="1462996.AWM70_06700"/>
<evidence type="ECO:0000256" key="1">
    <source>
        <dbReference type="ARBA" id="ARBA00004651"/>
    </source>
</evidence>
<dbReference type="OrthoDB" id="9793390at2"/>
<evidence type="ECO:0000256" key="8">
    <source>
        <dbReference type="SAM" id="Phobius"/>
    </source>
</evidence>
<evidence type="ECO:0000313" key="10">
    <source>
        <dbReference type="Proteomes" id="UP000092573"/>
    </source>
</evidence>